<keyword evidence="2" id="KW-1185">Reference proteome</keyword>
<protein>
    <submittedName>
        <fullName evidence="1">Copper chaperone PCu(A)C</fullName>
    </submittedName>
</protein>
<dbReference type="Proteomes" id="UP000179860">
    <property type="component" value="Plasmid pl1WSM5005"/>
</dbReference>
<organism evidence="1 2">
    <name type="scientific">Paraburkholderia sprentiae WSM5005</name>
    <dbReference type="NCBI Taxonomy" id="754502"/>
    <lineage>
        <taxon>Bacteria</taxon>
        <taxon>Pseudomonadati</taxon>
        <taxon>Pseudomonadota</taxon>
        <taxon>Betaproteobacteria</taxon>
        <taxon>Burkholderiales</taxon>
        <taxon>Burkholderiaceae</taxon>
        <taxon>Paraburkholderia</taxon>
    </lineage>
</organism>
<dbReference type="AlphaFoldDB" id="A0A1I9YUQ1"/>
<evidence type="ECO:0000313" key="1">
    <source>
        <dbReference type="EMBL" id="APA89940.2"/>
    </source>
</evidence>
<accession>A0A1I9YUQ1</accession>
<dbReference type="Pfam" id="PF04314">
    <property type="entry name" value="PCuAC"/>
    <property type="match status" value="1"/>
</dbReference>
<gene>
    <name evidence="1" type="ORF">BJG93_31400</name>
</gene>
<keyword evidence="1" id="KW-0614">Plasmid</keyword>
<reference evidence="1" key="2">
    <citation type="submission" date="2021-06" db="EMBL/GenBank/DDBJ databases">
        <authorList>
            <person name="Rogers T.H."/>
            <person name="Ramsay J.P."/>
            <person name="Wang P."/>
            <person name="Terpolilli J."/>
        </authorList>
    </citation>
    <scope>NUCLEOTIDE SEQUENCE</scope>
    <source>
        <strain evidence="1">WSM5005</strain>
        <plasmid evidence="1">pl1WSM5005</plasmid>
    </source>
</reference>
<reference evidence="1" key="1">
    <citation type="submission" date="2016-09" db="EMBL/GenBank/DDBJ databases">
        <title>The Complete Genome of Burkholderia sprentiae wsm5005.</title>
        <authorList>
            <person name="De Meyer S."/>
            <person name="Wang P."/>
            <person name="Terpolilli J."/>
        </authorList>
    </citation>
    <scope>NUCLEOTIDE SEQUENCE [LARGE SCALE GENOMIC DNA]</scope>
    <source>
        <strain evidence="1">WSM5005</strain>
        <plasmid evidence="1">pl1WSM5005</plasmid>
    </source>
</reference>
<dbReference type="InterPro" id="IPR036182">
    <property type="entry name" value="PCuAC_sf"/>
</dbReference>
<dbReference type="InterPro" id="IPR058248">
    <property type="entry name" value="Lxx211020-like"/>
</dbReference>
<dbReference type="InterPro" id="IPR007410">
    <property type="entry name" value="LpqE-like"/>
</dbReference>
<evidence type="ECO:0000313" key="2">
    <source>
        <dbReference type="Proteomes" id="UP000179860"/>
    </source>
</evidence>
<dbReference type="Gene3D" id="2.60.40.1890">
    <property type="entry name" value="PCu(A)C copper chaperone"/>
    <property type="match status" value="1"/>
</dbReference>
<name>A0A1I9YUQ1_9BURK</name>
<geneLocation type="plasmid" evidence="1 2">
    <name>pl1WSM5005</name>
</geneLocation>
<sequence length="135" mass="14073">MASLTAFAAPSASVRVSDCWIRALPGDLPSGGYFKVVNMSDKPVDLTGVETNAFGMAMLHQTQSNGSTSAMVMVDKATVPANGTLTFAPGNYHVMLEQPKKPLKVGTSISLAFNFSDGEKVTAACMVKSPGTVAE</sequence>
<dbReference type="PANTHER" id="PTHR36302:SF1">
    <property type="entry name" value="COPPER CHAPERONE PCU(A)C"/>
    <property type="match status" value="1"/>
</dbReference>
<dbReference type="EMBL" id="CP017563">
    <property type="protein sequence ID" value="APA89940.2"/>
    <property type="molecule type" value="Genomic_DNA"/>
</dbReference>
<dbReference type="PANTHER" id="PTHR36302">
    <property type="entry name" value="BLR7088 PROTEIN"/>
    <property type="match status" value="1"/>
</dbReference>
<dbReference type="KEGG" id="pspw:BJG93_31400"/>
<dbReference type="SUPFAM" id="SSF110087">
    <property type="entry name" value="DR1885-like metal-binding protein"/>
    <property type="match status" value="1"/>
</dbReference>
<proteinExistence type="predicted"/>